<dbReference type="PROSITE" id="PS50893">
    <property type="entry name" value="ABC_TRANSPORTER_2"/>
    <property type="match status" value="2"/>
</dbReference>
<evidence type="ECO:0000259" key="3">
    <source>
        <dbReference type="PROSITE" id="PS50893"/>
    </source>
</evidence>
<feature type="domain" description="ABC transporter" evidence="3">
    <location>
        <begin position="6"/>
        <end position="278"/>
    </location>
</feature>
<reference evidence="4 5" key="1">
    <citation type="journal article" date="2019" name="Nat. Microbiol.">
        <title>Wide diversity of methane and short-chain alkane metabolisms in uncultured archaea.</title>
        <authorList>
            <person name="Borrel G."/>
            <person name="Adam P.S."/>
            <person name="McKay L.J."/>
            <person name="Chen L.X."/>
            <person name="Sierra-Garcia I.N."/>
            <person name="Sieber C.M."/>
            <person name="Letourneur Q."/>
            <person name="Ghozlane A."/>
            <person name="Andersen G.L."/>
            <person name="Li W.J."/>
            <person name="Hallam S.J."/>
            <person name="Muyzer G."/>
            <person name="de Oliveira V.M."/>
            <person name="Inskeep W.P."/>
            <person name="Banfield J.F."/>
            <person name="Gribaldo S."/>
        </authorList>
    </citation>
    <scope>NUCLEOTIDE SEQUENCE [LARGE SCALE GENOMIC DNA]</scope>
    <source>
        <strain evidence="4">NM1b</strain>
    </source>
</reference>
<dbReference type="InterPro" id="IPR017669">
    <property type="entry name" value="Me_Coenz_M_Rdtase_A2"/>
</dbReference>
<dbReference type="GO" id="GO:0005524">
    <property type="term" value="F:ATP binding"/>
    <property type="evidence" value="ECO:0007669"/>
    <property type="project" value="UniProtKB-KW"/>
</dbReference>
<dbReference type="SMART" id="SM00382">
    <property type="entry name" value="AAA"/>
    <property type="match status" value="2"/>
</dbReference>
<gene>
    <name evidence="4" type="primary">atwA</name>
    <name evidence="4" type="ORF">EF807_05200</name>
</gene>
<dbReference type="InterPro" id="IPR003439">
    <property type="entry name" value="ABC_transporter-like_ATP-bd"/>
</dbReference>
<dbReference type="SUPFAM" id="SSF52540">
    <property type="entry name" value="P-loop containing nucleoside triphosphate hydrolases"/>
    <property type="match status" value="2"/>
</dbReference>
<evidence type="ECO:0000256" key="2">
    <source>
        <dbReference type="ARBA" id="ARBA00022840"/>
    </source>
</evidence>
<keyword evidence="1" id="KW-0547">Nucleotide-binding</keyword>
<dbReference type="EMBL" id="RXIL01000092">
    <property type="protein sequence ID" value="RZN68884.1"/>
    <property type="molecule type" value="Genomic_DNA"/>
</dbReference>
<protein>
    <submittedName>
        <fullName evidence="4">Methyl coenzyme M reductase system, component A2</fullName>
    </submittedName>
</protein>
<dbReference type="PANTHER" id="PTHR42764">
    <property type="entry name" value="PHOSPHONATES UTILIZATION ATP-BINDING PROTEIN PHNK-RELATED"/>
    <property type="match status" value="1"/>
</dbReference>
<feature type="domain" description="ABC transporter" evidence="3">
    <location>
        <begin position="288"/>
        <end position="536"/>
    </location>
</feature>
<evidence type="ECO:0000313" key="5">
    <source>
        <dbReference type="Proteomes" id="UP000320766"/>
    </source>
</evidence>
<comment type="caution">
    <text evidence="4">The sequence shown here is derived from an EMBL/GenBank/DDBJ whole genome shotgun (WGS) entry which is preliminary data.</text>
</comment>
<dbReference type="Gene3D" id="3.40.50.300">
    <property type="entry name" value="P-loop containing nucleotide triphosphate hydrolases"/>
    <property type="match status" value="2"/>
</dbReference>
<name>A0A520KW97_9EURY</name>
<dbReference type="InterPro" id="IPR003593">
    <property type="entry name" value="AAA+_ATPase"/>
</dbReference>
<dbReference type="PANTHER" id="PTHR42764:SF2">
    <property type="entry name" value="ABC TRANSPORTER, ATP-BINDING PROTEIN"/>
    <property type="match status" value="1"/>
</dbReference>
<organism evidence="4 5">
    <name type="scientific">Candidatus Methanolliviera hydrocarbonicum</name>
    <dbReference type="NCBI Taxonomy" id="2491085"/>
    <lineage>
        <taxon>Archaea</taxon>
        <taxon>Methanobacteriati</taxon>
        <taxon>Methanobacteriota</taxon>
        <taxon>Candidatus Methanoliparia</taxon>
        <taxon>Candidatus Methanoliparales</taxon>
        <taxon>Candidatus Methanollivieraceae</taxon>
        <taxon>Candidatus Methanolliviera</taxon>
    </lineage>
</organism>
<dbReference type="GO" id="GO:0019700">
    <property type="term" value="P:organic phosphonate catabolic process"/>
    <property type="evidence" value="ECO:0007669"/>
    <property type="project" value="TreeGrafter"/>
</dbReference>
<dbReference type="AlphaFoldDB" id="A0A520KW97"/>
<evidence type="ECO:0000313" key="4">
    <source>
        <dbReference type="EMBL" id="RZN68884.1"/>
    </source>
</evidence>
<proteinExistence type="predicted"/>
<dbReference type="PROSITE" id="PS00211">
    <property type="entry name" value="ABC_TRANSPORTER_1"/>
    <property type="match status" value="1"/>
</dbReference>
<dbReference type="Proteomes" id="UP000320766">
    <property type="component" value="Unassembled WGS sequence"/>
</dbReference>
<keyword evidence="2" id="KW-0067">ATP-binding</keyword>
<dbReference type="NCBIfam" id="TIGR03269">
    <property type="entry name" value="met_CoM_red_A2"/>
    <property type="match status" value="1"/>
</dbReference>
<dbReference type="InterPro" id="IPR017871">
    <property type="entry name" value="ABC_transporter-like_CS"/>
</dbReference>
<dbReference type="Pfam" id="PF00005">
    <property type="entry name" value="ABC_tran"/>
    <property type="match status" value="2"/>
</dbReference>
<dbReference type="GO" id="GO:0016887">
    <property type="term" value="F:ATP hydrolysis activity"/>
    <property type="evidence" value="ECO:0007669"/>
    <property type="project" value="InterPro"/>
</dbReference>
<dbReference type="InterPro" id="IPR027417">
    <property type="entry name" value="P-loop_NTPase"/>
</dbReference>
<accession>A0A520KW97</accession>
<sequence length="543" mass="60983">MVENFLTVKNLTKEFISGIPVIRDVSFAVKEGTSFGFLGKSGSGKSVLMQSIRGMEGYEPTYGSIVFNIAHCPNCNRVEYPSMDGEPCPRCSTKMSSVEIDYWDGLKRQDRIALGIFNRIALMPQRGFALYSEISALENITKVLEGIGYPKEKMKDRAINVLKKVRLGHRIYHLGRNLSGGEKQRVIFSLCLIRDPLLFLADEPTGTMDPITSDIVHKIIKESISESGISFVLTSHWPEAVKLLSDEAALLDYGEIIVKGNPDDVYNAFVERIEEMHVERFEGGEPTVRCEHIKKYYYTFDRGLTKAVDDVSIDIKENEIFGLVGLSGSGKTSLADMIMGIKPVTVGSIRVRSGDQWIDMTVPGPDGRGIATPFMDILHQEYSMHEGEIVLENLIGGIKEDIPDEEKLERAYGVMRAMNFKDDEIDKIIYMFPGELSEGERHRVSIAIALMKNPKIILLDEPTGTADPITRIEIAKGIRSARDELKQTYLVISHDIDFIKMVCDRAMYVRYGKIMNIGDPEKMVDLMIKTETEALKKEIAEEV</sequence>
<evidence type="ECO:0000256" key="1">
    <source>
        <dbReference type="ARBA" id="ARBA00022741"/>
    </source>
</evidence>